<dbReference type="EMBL" id="CM042035">
    <property type="protein sequence ID" value="KAI3754272.1"/>
    <property type="molecule type" value="Genomic_DNA"/>
</dbReference>
<proteinExistence type="predicted"/>
<keyword evidence="2" id="KW-1185">Reference proteome</keyword>
<gene>
    <name evidence="1" type="ORF">L1987_54052</name>
</gene>
<dbReference type="Proteomes" id="UP001056120">
    <property type="component" value="Linkage Group LG18"/>
</dbReference>
<sequence>MALSWPSLSFSIFKNNIIFRQKLEENSNFSTNIQIPHISTIENPTFHFTFFLNYRTVRVCGSNNNDSFILALSIRISIVLKLGGRDICC</sequence>
<name>A0ACB9E712_9ASTR</name>
<organism evidence="1 2">
    <name type="scientific">Smallanthus sonchifolius</name>
    <dbReference type="NCBI Taxonomy" id="185202"/>
    <lineage>
        <taxon>Eukaryota</taxon>
        <taxon>Viridiplantae</taxon>
        <taxon>Streptophyta</taxon>
        <taxon>Embryophyta</taxon>
        <taxon>Tracheophyta</taxon>
        <taxon>Spermatophyta</taxon>
        <taxon>Magnoliopsida</taxon>
        <taxon>eudicotyledons</taxon>
        <taxon>Gunneridae</taxon>
        <taxon>Pentapetalae</taxon>
        <taxon>asterids</taxon>
        <taxon>campanulids</taxon>
        <taxon>Asterales</taxon>
        <taxon>Asteraceae</taxon>
        <taxon>Asteroideae</taxon>
        <taxon>Heliantheae alliance</taxon>
        <taxon>Millerieae</taxon>
        <taxon>Smallanthus</taxon>
    </lineage>
</organism>
<evidence type="ECO:0000313" key="2">
    <source>
        <dbReference type="Proteomes" id="UP001056120"/>
    </source>
</evidence>
<accession>A0ACB9E712</accession>
<comment type="caution">
    <text evidence="1">The sequence shown here is derived from an EMBL/GenBank/DDBJ whole genome shotgun (WGS) entry which is preliminary data.</text>
</comment>
<reference evidence="1 2" key="2">
    <citation type="journal article" date="2022" name="Mol. Ecol. Resour.">
        <title>The genomes of chicory, endive, great burdock and yacon provide insights into Asteraceae paleo-polyploidization history and plant inulin production.</title>
        <authorList>
            <person name="Fan W."/>
            <person name="Wang S."/>
            <person name="Wang H."/>
            <person name="Wang A."/>
            <person name="Jiang F."/>
            <person name="Liu H."/>
            <person name="Zhao H."/>
            <person name="Xu D."/>
            <person name="Zhang Y."/>
        </authorList>
    </citation>
    <scope>NUCLEOTIDE SEQUENCE [LARGE SCALE GENOMIC DNA]</scope>
    <source>
        <strain evidence="2">cv. Yunnan</strain>
        <tissue evidence="1">Leaves</tissue>
    </source>
</reference>
<evidence type="ECO:0000313" key="1">
    <source>
        <dbReference type="EMBL" id="KAI3754272.1"/>
    </source>
</evidence>
<protein>
    <submittedName>
        <fullName evidence="1">Uncharacterized protein</fullName>
    </submittedName>
</protein>
<reference evidence="2" key="1">
    <citation type="journal article" date="2022" name="Mol. Ecol. Resour.">
        <title>The genomes of chicory, endive, great burdock and yacon provide insights into Asteraceae palaeo-polyploidization history and plant inulin production.</title>
        <authorList>
            <person name="Fan W."/>
            <person name="Wang S."/>
            <person name="Wang H."/>
            <person name="Wang A."/>
            <person name="Jiang F."/>
            <person name="Liu H."/>
            <person name="Zhao H."/>
            <person name="Xu D."/>
            <person name="Zhang Y."/>
        </authorList>
    </citation>
    <scope>NUCLEOTIDE SEQUENCE [LARGE SCALE GENOMIC DNA]</scope>
    <source>
        <strain evidence="2">cv. Yunnan</strain>
    </source>
</reference>